<dbReference type="InterPro" id="IPR053139">
    <property type="entry name" value="Surface_bspA-like"/>
</dbReference>
<dbReference type="PANTHER" id="PTHR45661">
    <property type="entry name" value="SURFACE ANTIGEN"/>
    <property type="match status" value="1"/>
</dbReference>
<dbReference type="EMBL" id="GDID01003262">
    <property type="protein sequence ID" value="JAP93344.1"/>
    <property type="molecule type" value="Transcribed_RNA"/>
</dbReference>
<gene>
    <name evidence="1" type="ORF">TPC1_14415</name>
</gene>
<dbReference type="InterPro" id="IPR032675">
    <property type="entry name" value="LRR_dom_sf"/>
</dbReference>
<evidence type="ECO:0000313" key="1">
    <source>
        <dbReference type="EMBL" id="JAP93344.1"/>
    </source>
</evidence>
<dbReference type="PANTHER" id="PTHR45661:SF3">
    <property type="entry name" value="IG-LIKE DOMAIN-CONTAINING PROTEIN"/>
    <property type="match status" value="1"/>
</dbReference>
<dbReference type="Pfam" id="PF13306">
    <property type="entry name" value="LRR_5"/>
    <property type="match status" value="3"/>
</dbReference>
<dbReference type="SUPFAM" id="SSF52058">
    <property type="entry name" value="L domain-like"/>
    <property type="match status" value="1"/>
</dbReference>
<protein>
    <submittedName>
        <fullName evidence="1">Leucine rich repeats-containing protein</fullName>
    </submittedName>
</protein>
<accession>A0A146KBQ7</accession>
<feature type="non-terminal residue" evidence="1">
    <location>
        <position position="1"/>
    </location>
</feature>
<organism evidence="1">
    <name type="scientific">Trepomonas sp. PC1</name>
    <dbReference type="NCBI Taxonomy" id="1076344"/>
    <lineage>
        <taxon>Eukaryota</taxon>
        <taxon>Metamonada</taxon>
        <taxon>Diplomonadida</taxon>
        <taxon>Hexamitidae</taxon>
        <taxon>Hexamitinae</taxon>
        <taxon>Trepomonas</taxon>
    </lineage>
</organism>
<name>A0A146KBQ7_9EUKA</name>
<dbReference type="InterPro" id="IPR026906">
    <property type="entry name" value="LRR_5"/>
</dbReference>
<feature type="non-terminal residue" evidence="1">
    <location>
        <position position="409"/>
    </location>
</feature>
<proteinExistence type="predicted"/>
<sequence>FIQAKYVTKKEMDIIMQLKQQIFNIVAPQLEKTPKSAFANLYNLQFVYAPLLKSIGKNTFKDCHLLTKIVGNKITHAGRSAFENCSNLTSLNLKNLCEFNDQFNKCGFRSLDLSVVKSINKNSLNNLKQLENVNLPKLKIIDFRVFRYCENFQVLRLPSLEKVTHPQNGTKIQIHPESSEIAKQGCKISEFVATEGKFEQSQTKNLKQTAQFELNRVLYLKSYIDTDFSHLKGIYFHLTKEMPDNSLSYRRLLNFVVCPNVRKVGMNCFLGCTNLQKFCSNRLEEVEKSAFQGCCCLKQIDLSLVTRICKWSFAFCQSLTNLNLPFIKELPGMGFEGCSGLLQVIAPRLEFQHEDFLFCQEVKLVKNQSERLRFQECLFDEFREREGMKEQIRKNLQKTAQIYFLTRIL</sequence>
<reference evidence="1" key="1">
    <citation type="submission" date="2015-07" db="EMBL/GenBank/DDBJ databases">
        <title>Adaptation to a free-living lifestyle via gene acquisitions in the diplomonad Trepomonas sp. PC1.</title>
        <authorList>
            <person name="Xu F."/>
            <person name="Jerlstrom-Hultqvist J."/>
            <person name="Kolisko M."/>
            <person name="Simpson A.G.B."/>
            <person name="Roger A.J."/>
            <person name="Svard S.G."/>
            <person name="Andersson J.O."/>
        </authorList>
    </citation>
    <scope>NUCLEOTIDE SEQUENCE</scope>
    <source>
        <strain evidence="1">PC1</strain>
    </source>
</reference>
<dbReference type="AlphaFoldDB" id="A0A146KBQ7"/>
<dbReference type="Gene3D" id="3.80.10.10">
    <property type="entry name" value="Ribonuclease Inhibitor"/>
    <property type="match status" value="2"/>
</dbReference>